<comment type="subcellular location">
    <subcellularLocation>
        <location evidence="1">Membrane</location>
        <topology evidence="1">Multi-pass membrane protein</topology>
    </subcellularLocation>
</comment>
<keyword evidence="11" id="KW-1185">Reference proteome</keyword>
<feature type="region of interest" description="Disordered" evidence="6">
    <location>
        <begin position="243"/>
        <end position="307"/>
    </location>
</feature>
<reference evidence="11 12" key="2">
    <citation type="submission" date="2016-10" db="EMBL/GenBank/DDBJ databases">
        <authorList>
            <person name="Varghese N."/>
            <person name="Submissions S."/>
        </authorList>
    </citation>
    <scope>NUCLEOTIDE SEQUENCE [LARGE SCALE GENOMIC DNA]</scope>
    <source>
        <strain evidence="12">ATCC 20501</strain>
        <strain evidence="10 11">CGMCC 4.3529</strain>
    </source>
</reference>
<evidence type="ECO:0000256" key="5">
    <source>
        <dbReference type="ARBA" id="ARBA00023136"/>
    </source>
</evidence>
<evidence type="ECO:0000256" key="7">
    <source>
        <dbReference type="SAM" id="Phobius"/>
    </source>
</evidence>
<evidence type="ECO:0000313" key="9">
    <source>
        <dbReference type="EMBL" id="SEG84652.1"/>
    </source>
</evidence>
<keyword evidence="4 7" id="KW-1133">Transmembrane helix</keyword>
<evidence type="ECO:0000256" key="2">
    <source>
        <dbReference type="ARBA" id="ARBA00009399"/>
    </source>
</evidence>
<evidence type="ECO:0000256" key="3">
    <source>
        <dbReference type="ARBA" id="ARBA00022692"/>
    </source>
</evidence>
<dbReference type="EMBL" id="FNVB01000006">
    <property type="protein sequence ID" value="SEG84652.1"/>
    <property type="molecule type" value="Genomic_DNA"/>
</dbReference>
<dbReference type="Proteomes" id="UP000236729">
    <property type="component" value="Unassembled WGS sequence"/>
</dbReference>
<feature type="transmembrane region" description="Helical" evidence="7">
    <location>
        <begin position="17"/>
        <end position="38"/>
    </location>
</feature>
<evidence type="ECO:0000259" key="8">
    <source>
        <dbReference type="Pfam" id="PF04138"/>
    </source>
</evidence>
<feature type="region of interest" description="Disordered" evidence="6">
    <location>
        <begin position="145"/>
        <end position="197"/>
    </location>
</feature>
<feature type="transmembrane region" description="Helical" evidence="7">
    <location>
        <begin position="83"/>
        <end position="104"/>
    </location>
</feature>
<reference evidence="9" key="1">
    <citation type="submission" date="2016-10" db="EMBL/GenBank/DDBJ databases">
        <authorList>
            <person name="de Groot N.N."/>
        </authorList>
    </citation>
    <scope>NUCLEOTIDE SEQUENCE [LARGE SCALE GENOMIC DNA]</scope>
    <source>
        <strain evidence="9">ATCC 20501</strain>
    </source>
</reference>
<dbReference type="AlphaFoldDB" id="A0A1H6DHL7"/>
<dbReference type="InterPro" id="IPR007267">
    <property type="entry name" value="GtrA_DPMS_TM"/>
</dbReference>
<dbReference type="PANTHER" id="PTHR38459">
    <property type="entry name" value="PROPHAGE BACTOPRENOL-LINKED GLUCOSE TRANSLOCASE HOMOLOG"/>
    <property type="match status" value="1"/>
</dbReference>
<dbReference type="InterPro" id="IPR051401">
    <property type="entry name" value="GtrA_CellWall_Glycosyl"/>
</dbReference>
<evidence type="ECO:0000256" key="4">
    <source>
        <dbReference type="ARBA" id="ARBA00022989"/>
    </source>
</evidence>
<protein>
    <submittedName>
        <fullName evidence="9 10">Flippase GtrA (Transmembrane translocase of bactoprenol-linked glucose)</fullName>
    </submittedName>
</protein>
<accession>A0A1I1RA47</accession>
<evidence type="ECO:0000256" key="6">
    <source>
        <dbReference type="SAM" id="MobiDB-lite"/>
    </source>
</evidence>
<name>A0A1H6DHL7_9PSEU</name>
<sequence>MASCSMRTPRADGARRLLPFACVGAFSTALHAALFAALRPCCPALLANLVALVAATMANTELNRRFTFRDRPNSTASVQIRGLLAFAVTYAVTVLGLLLVRAAVPTAGVLLELFALAVFSGIGTVLRFVALNRWVFRPGERKEPWRLGRGNELPGPSHPHFGAVRGNGFRSGWSPRTSTGRGEGSASAPARGSSSHCGVFRGDGRCALAEVGETRPVAHRPSPGGCSVLPGVGEEVLLSGTESAGFTAPAPPGAERAPVAGAERDGEPGHLPPGARTPSATPSTVLSAGASGWSTPGSCPSRRLRGR</sequence>
<evidence type="ECO:0000313" key="12">
    <source>
        <dbReference type="Proteomes" id="UP000236729"/>
    </source>
</evidence>
<keyword evidence="5 7" id="KW-0472">Membrane</keyword>
<dbReference type="GO" id="GO:0000271">
    <property type="term" value="P:polysaccharide biosynthetic process"/>
    <property type="evidence" value="ECO:0007669"/>
    <property type="project" value="InterPro"/>
</dbReference>
<dbReference type="EMBL" id="FOME01000003">
    <property type="protein sequence ID" value="SFD27270.1"/>
    <property type="molecule type" value="Genomic_DNA"/>
</dbReference>
<feature type="compositionally biased region" description="Low complexity" evidence="6">
    <location>
        <begin position="184"/>
        <end position="195"/>
    </location>
</feature>
<evidence type="ECO:0000256" key="1">
    <source>
        <dbReference type="ARBA" id="ARBA00004141"/>
    </source>
</evidence>
<proteinExistence type="inferred from homology"/>
<dbReference type="Proteomes" id="UP000199690">
    <property type="component" value="Unassembled WGS sequence"/>
</dbReference>
<feature type="transmembrane region" description="Helical" evidence="7">
    <location>
        <begin position="110"/>
        <end position="131"/>
    </location>
</feature>
<feature type="compositionally biased region" description="Polar residues" evidence="6">
    <location>
        <begin position="278"/>
        <end position="298"/>
    </location>
</feature>
<dbReference type="GO" id="GO:0005886">
    <property type="term" value="C:plasma membrane"/>
    <property type="evidence" value="ECO:0007669"/>
    <property type="project" value="TreeGrafter"/>
</dbReference>
<comment type="similarity">
    <text evidence="2">Belongs to the GtrA family.</text>
</comment>
<organism evidence="9 12">
    <name type="scientific">Saccharopolyspora kobensis</name>
    <dbReference type="NCBI Taxonomy" id="146035"/>
    <lineage>
        <taxon>Bacteria</taxon>
        <taxon>Bacillati</taxon>
        <taxon>Actinomycetota</taxon>
        <taxon>Actinomycetes</taxon>
        <taxon>Pseudonocardiales</taxon>
        <taxon>Pseudonocardiaceae</taxon>
        <taxon>Saccharopolyspora</taxon>
    </lineage>
</organism>
<feature type="transmembrane region" description="Helical" evidence="7">
    <location>
        <begin position="44"/>
        <end position="62"/>
    </location>
</feature>
<gene>
    <name evidence="9" type="ORF">SAMN02982929_04458</name>
    <name evidence="10" type="ORF">SAMN05216506_103332</name>
</gene>
<dbReference type="PANTHER" id="PTHR38459:SF1">
    <property type="entry name" value="PROPHAGE BACTOPRENOL-LINKED GLUCOSE TRANSLOCASE HOMOLOG"/>
    <property type="match status" value="1"/>
</dbReference>
<evidence type="ECO:0000313" key="11">
    <source>
        <dbReference type="Proteomes" id="UP000199690"/>
    </source>
</evidence>
<keyword evidence="3 7" id="KW-0812">Transmembrane</keyword>
<evidence type="ECO:0000313" key="10">
    <source>
        <dbReference type="EMBL" id="SFD27270.1"/>
    </source>
</evidence>
<dbReference type="Pfam" id="PF04138">
    <property type="entry name" value="GtrA_DPMS_TM"/>
    <property type="match status" value="1"/>
</dbReference>
<accession>A0A1H6DHL7</accession>
<feature type="domain" description="GtrA/DPMS transmembrane" evidence="8">
    <location>
        <begin position="20"/>
        <end position="136"/>
    </location>
</feature>